<proteinExistence type="inferred from homology"/>
<protein>
    <submittedName>
        <fullName evidence="7">Adenosine deaminase</fullName>
        <ecNumber evidence="7">3.5.4.4</ecNumber>
    </submittedName>
</protein>
<reference evidence="7 8" key="1">
    <citation type="submission" date="2020-10" db="EMBL/GenBank/DDBJ databases">
        <title>Complete genome sequence of Paludibaculum fermentans P105T, a facultatively anaerobic acidobacterium capable of dissimilatory Fe(III) reduction.</title>
        <authorList>
            <person name="Dedysh S.N."/>
            <person name="Beletsky A.V."/>
            <person name="Kulichevskaya I.S."/>
            <person name="Mardanov A.V."/>
            <person name="Ravin N.V."/>
        </authorList>
    </citation>
    <scope>NUCLEOTIDE SEQUENCE [LARGE SCALE GENOMIC DNA]</scope>
    <source>
        <strain evidence="7 8">P105</strain>
    </source>
</reference>
<dbReference type="InterPro" id="IPR032466">
    <property type="entry name" value="Metal_Hydrolase"/>
</dbReference>
<keyword evidence="3" id="KW-0479">Metal-binding</keyword>
<dbReference type="Gene3D" id="3.20.20.140">
    <property type="entry name" value="Metal-dependent hydrolases"/>
    <property type="match status" value="1"/>
</dbReference>
<dbReference type="KEGG" id="pfer:IRI77_15950"/>
<sequence>MELSSLDKAELHVHLEGSVTPETLQEIEPKLSLEEIRSHYRYENFLGFLQSYKWVNLHLKAPEHFGLITRRLLEDLARQGVRYAEVNVSAGVVLWRGMELGPVFDAIALAAQEGPIPVRFIFDAVRQFGLEHVWSVARAAVGLKDRGVVGFGVGGDEAGGPVEQFREVFDYARANGLRLAPHAGETVGPASVWAALECGAERIGHGIRSIEDPVLVAHLRDRNIPLEVSISSNVCTGAVGSLKEHPVRRLYDAGVPIILNTDDPPMFHTTLIKEYEIARDEFGFGEADLRTVAENGFRFAFGPVPGFPFNS</sequence>
<keyword evidence="5" id="KW-0862">Zinc</keyword>
<dbReference type="GO" id="GO:0019239">
    <property type="term" value="F:deaminase activity"/>
    <property type="evidence" value="ECO:0007669"/>
    <property type="project" value="InterPro"/>
</dbReference>
<comment type="similarity">
    <text evidence="2">Belongs to the metallo-dependent hydrolases superfamily. Adenosine and AMP deaminases family.</text>
</comment>
<dbReference type="PANTHER" id="PTHR43114:SF6">
    <property type="entry name" value="ADENINE DEAMINASE"/>
    <property type="match status" value="1"/>
</dbReference>
<dbReference type="InterPro" id="IPR001365">
    <property type="entry name" value="A_deaminase_dom"/>
</dbReference>
<dbReference type="EC" id="3.5.4.4" evidence="7"/>
<dbReference type="NCBIfam" id="TIGR01430">
    <property type="entry name" value="aden_deam"/>
    <property type="match status" value="1"/>
</dbReference>
<evidence type="ECO:0000313" key="8">
    <source>
        <dbReference type="Proteomes" id="UP000593892"/>
    </source>
</evidence>
<dbReference type="InterPro" id="IPR006330">
    <property type="entry name" value="Ado/ade_deaminase"/>
</dbReference>
<dbReference type="RefSeq" id="WP_194453035.1">
    <property type="nucleotide sequence ID" value="NZ_CP063849.1"/>
</dbReference>
<evidence type="ECO:0000256" key="4">
    <source>
        <dbReference type="ARBA" id="ARBA00022801"/>
    </source>
</evidence>
<evidence type="ECO:0000256" key="3">
    <source>
        <dbReference type="ARBA" id="ARBA00022723"/>
    </source>
</evidence>
<evidence type="ECO:0000256" key="2">
    <source>
        <dbReference type="ARBA" id="ARBA00006676"/>
    </source>
</evidence>
<evidence type="ECO:0000256" key="1">
    <source>
        <dbReference type="ARBA" id="ARBA00001947"/>
    </source>
</evidence>
<dbReference type="SUPFAM" id="SSF51556">
    <property type="entry name" value="Metallo-dependent hydrolases"/>
    <property type="match status" value="1"/>
</dbReference>
<keyword evidence="4 7" id="KW-0378">Hydrolase</keyword>
<organism evidence="7 8">
    <name type="scientific">Paludibaculum fermentans</name>
    <dbReference type="NCBI Taxonomy" id="1473598"/>
    <lineage>
        <taxon>Bacteria</taxon>
        <taxon>Pseudomonadati</taxon>
        <taxon>Acidobacteriota</taxon>
        <taxon>Terriglobia</taxon>
        <taxon>Bryobacterales</taxon>
        <taxon>Bryobacteraceae</taxon>
        <taxon>Paludibaculum</taxon>
    </lineage>
</organism>
<dbReference type="EMBL" id="CP063849">
    <property type="protein sequence ID" value="QOY91381.1"/>
    <property type="molecule type" value="Genomic_DNA"/>
</dbReference>
<keyword evidence="8" id="KW-1185">Reference proteome</keyword>
<dbReference type="Proteomes" id="UP000593892">
    <property type="component" value="Chromosome"/>
</dbReference>
<gene>
    <name evidence="7" type="primary">add</name>
    <name evidence="7" type="ORF">IRI77_15950</name>
</gene>
<dbReference type="GO" id="GO:0016814">
    <property type="term" value="F:hydrolase activity, acting on carbon-nitrogen (but not peptide) bonds, in cyclic amidines"/>
    <property type="evidence" value="ECO:0007669"/>
    <property type="project" value="UniProtKB-ARBA"/>
</dbReference>
<evidence type="ECO:0000256" key="5">
    <source>
        <dbReference type="ARBA" id="ARBA00022833"/>
    </source>
</evidence>
<dbReference type="GO" id="GO:0046872">
    <property type="term" value="F:metal ion binding"/>
    <property type="evidence" value="ECO:0007669"/>
    <property type="project" value="UniProtKB-KW"/>
</dbReference>
<feature type="domain" description="Adenosine deaminase" evidence="6">
    <location>
        <begin position="8"/>
        <end position="303"/>
    </location>
</feature>
<dbReference type="PANTHER" id="PTHR43114">
    <property type="entry name" value="ADENINE DEAMINASE"/>
    <property type="match status" value="1"/>
</dbReference>
<dbReference type="AlphaFoldDB" id="A0A7S7NX21"/>
<name>A0A7S7NX21_PALFE</name>
<accession>A0A7S7NX21</accession>
<dbReference type="Pfam" id="PF00962">
    <property type="entry name" value="A_deaminase"/>
    <property type="match status" value="1"/>
</dbReference>
<evidence type="ECO:0000313" key="7">
    <source>
        <dbReference type="EMBL" id="QOY91381.1"/>
    </source>
</evidence>
<evidence type="ECO:0000259" key="6">
    <source>
        <dbReference type="Pfam" id="PF00962"/>
    </source>
</evidence>
<comment type="cofactor">
    <cofactor evidence="1">
        <name>Zn(2+)</name>
        <dbReference type="ChEBI" id="CHEBI:29105"/>
    </cofactor>
</comment>